<name>A0AC61L4L1_9EURY</name>
<comment type="caution">
    <text evidence="1">The sequence shown here is derived from an EMBL/GenBank/DDBJ whole genome shotgun (WGS) entry which is preliminary data.</text>
</comment>
<accession>A0AC61L4L1</accession>
<dbReference type="EMBL" id="PQXF01000007">
    <property type="protein sequence ID" value="PXF61185.1"/>
    <property type="molecule type" value="Genomic_DNA"/>
</dbReference>
<organism evidence="1 2">
    <name type="scientific">Candidatus Methanogaster sp</name>
    <dbReference type="NCBI Taxonomy" id="3386292"/>
    <lineage>
        <taxon>Archaea</taxon>
        <taxon>Methanobacteriati</taxon>
        <taxon>Methanobacteriota</taxon>
        <taxon>Stenosarchaea group</taxon>
        <taxon>Methanomicrobia</taxon>
        <taxon>Methanosarcinales</taxon>
        <taxon>ANME-2 cluster</taxon>
        <taxon>Candidatus Methanogasteraceae</taxon>
        <taxon>Candidatus Methanogaster</taxon>
    </lineage>
</organism>
<evidence type="ECO:0000313" key="2">
    <source>
        <dbReference type="Proteomes" id="UP000248329"/>
    </source>
</evidence>
<dbReference type="Proteomes" id="UP000248329">
    <property type="component" value="Unassembled WGS sequence"/>
</dbReference>
<reference evidence="1" key="1">
    <citation type="submission" date="2018-01" db="EMBL/GenBank/DDBJ databases">
        <authorList>
            <person name="Krukenberg V."/>
        </authorList>
    </citation>
    <scope>NUCLEOTIDE SEQUENCE</scope>
    <source>
        <strain evidence="1">E20ANME2</strain>
    </source>
</reference>
<gene>
    <name evidence="1" type="ORF">C4B59_05405</name>
</gene>
<protein>
    <submittedName>
        <fullName evidence="1">Uncharacterized protein</fullName>
    </submittedName>
</protein>
<sequence>MKRNTIYLSVFCITLLTILVYAPILAEGGGRGGGGGGDGSGIGGSRNTDVSSILAGLSSIKFIIGGISVLSGLILLKTIKINPNIRTLLMCVVFVLFGVLVIMHQPNPLRAVVDPVTALATGGAITLKKATMLAFIGGLSLIGAKLFCGWVCPFGALQEIINRIPVPPGKKIKLPFKISNSIRISLFAISLIMILTTGYDLYTYQNILNPFELFDWQFEAVLAVLVGAVLVASVFVYRPFCYLVCPVGLLTWLLEQVSIFRVRLDRGKCNDCKKCILKSPCPSIKAIVDGDTLQPDCFACGVCIDACPRDALKFGIRKKAKA</sequence>
<evidence type="ECO:0000313" key="1">
    <source>
        <dbReference type="EMBL" id="PXF61185.1"/>
    </source>
</evidence>
<proteinExistence type="predicted"/>